<reference evidence="1 2" key="1">
    <citation type="journal article" date="2014" name="Agronomy (Basel)">
        <title>A Draft Genome Sequence for Ensete ventricosum, the Drought-Tolerant Tree Against Hunger.</title>
        <authorList>
            <person name="Harrison J."/>
            <person name="Moore K.A."/>
            <person name="Paszkiewicz K."/>
            <person name="Jones T."/>
            <person name="Grant M."/>
            <person name="Ambacheew D."/>
            <person name="Muzemil S."/>
            <person name="Studholme D.J."/>
        </authorList>
    </citation>
    <scope>NUCLEOTIDE SEQUENCE [LARGE SCALE GENOMIC DNA]</scope>
</reference>
<dbReference type="EMBL" id="AMZH03010509">
    <property type="protein sequence ID" value="RRT54609.1"/>
    <property type="molecule type" value="Genomic_DNA"/>
</dbReference>
<protein>
    <submittedName>
        <fullName evidence="1">Uncharacterized protein</fullName>
    </submittedName>
</protein>
<dbReference type="AlphaFoldDB" id="A0A426YSC2"/>
<organism evidence="1 2">
    <name type="scientific">Ensete ventricosum</name>
    <name type="common">Abyssinian banana</name>
    <name type="synonym">Musa ensete</name>
    <dbReference type="NCBI Taxonomy" id="4639"/>
    <lineage>
        <taxon>Eukaryota</taxon>
        <taxon>Viridiplantae</taxon>
        <taxon>Streptophyta</taxon>
        <taxon>Embryophyta</taxon>
        <taxon>Tracheophyta</taxon>
        <taxon>Spermatophyta</taxon>
        <taxon>Magnoliopsida</taxon>
        <taxon>Liliopsida</taxon>
        <taxon>Zingiberales</taxon>
        <taxon>Musaceae</taxon>
        <taxon>Ensete</taxon>
    </lineage>
</organism>
<gene>
    <name evidence="1" type="ORF">B296_00043203</name>
</gene>
<evidence type="ECO:0000313" key="2">
    <source>
        <dbReference type="Proteomes" id="UP000287651"/>
    </source>
</evidence>
<sequence>MPSVVEIIPHQINLIQHFSSIDEEKTSNWLSLSSGGEQQQRLLGWEQSMEIRYHLPNCLPPLILQHHQDSHDR</sequence>
<proteinExistence type="predicted"/>
<dbReference type="Proteomes" id="UP000287651">
    <property type="component" value="Unassembled WGS sequence"/>
</dbReference>
<comment type="caution">
    <text evidence="1">The sequence shown here is derived from an EMBL/GenBank/DDBJ whole genome shotgun (WGS) entry which is preliminary data.</text>
</comment>
<evidence type="ECO:0000313" key="1">
    <source>
        <dbReference type="EMBL" id="RRT54609.1"/>
    </source>
</evidence>
<name>A0A426YSC2_ENSVE</name>
<accession>A0A426YSC2</accession>